<proteinExistence type="predicted"/>
<evidence type="ECO:0000313" key="1">
    <source>
        <dbReference type="EMBL" id="MEA5478006.1"/>
    </source>
</evidence>
<protein>
    <submittedName>
        <fullName evidence="1">BrnT family toxin</fullName>
    </submittedName>
</protein>
<comment type="caution">
    <text evidence="1">The sequence shown here is derived from an EMBL/GenBank/DDBJ whole genome shotgun (WGS) entry which is preliminary data.</text>
</comment>
<evidence type="ECO:0000313" key="2">
    <source>
        <dbReference type="Proteomes" id="UP001301388"/>
    </source>
</evidence>
<dbReference type="Pfam" id="PF04365">
    <property type="entry name" value="BrnT_toxin"/>
    <property type="match status" value="1"/>
</dbReference>
<dbReference type="InterPro" id="IPR038573">
    <property type="entry name" value="BrnT_sf"/>
</dbReference>
<dbReference type="Gene3D" id="3.10.450.530">
    <property type="entry name" value="Ribonuclease toxin, BrnT, of type II toxin-antitoxin system"/>
    <property type="match status" value="1"/>
</dbReference>
<dbReference type="EMBL" id="JAYGIE010000050">
    <property type="protein sequence ID" value="MEA5478006.1"/>
    <property type="molecule type" value="Genomic_DNA"/>
</dbReference>
<dbReference type="Proteomes" id="UP001301388">
    <property type="component" value="Unassembled WGS sequence"/>
</dbReference>
<dbReference type="InterPro" id="IPR007460">
    <property type="entry name" value="BrnT_toxin"/>
</dbReference>
<reference evidence="1 2" key="1">
    <citation type="submission" date="2023-12" db="EMBL/GenBank/DDBJ databases">
        <title>Baltic Sea Cyanobacteria.</title>
        <authorList>
            <person name="Delbaje E."/>
            <person name="Fewer D.P."/>
            <person name="Shishido T.K."/>
        </authorList>
    </citation>
    <scope>NUCLEOTIDE SEQUENCE [LARGE SCALE GENOMIC DNA]</scope>
    <source>
        <strain evidence="1 2">UHCC 0370</strain>
    </source>
</reference>
<organism evidence="1 2">
    <name type="scientific">Pseudanabaena galeata UHCC 0370</name>
    <dbReference type="NCBI Taxonomy" id="3110310"/>
    <lineage>
        <taxon>Bacteria</taxon>
        <taxon>Bacillati</taxon>
        <taxon>Cyanobacteriota</taxon>
        <taxon>Cyanophyceae</taxon>
        <taxon>Pseudanabaenales</taxon>
        <taxon>Pseudanabaenaceae</taxon>
        <taxon>Pseudanabaena</taxon>
    </lineage>
</organism>
<accession>A0ABU5TIA6</accession>
<name>A0ABU5TIA6_9CYAN</name>
<gene>
    <name evidence="1" type="ORF">VB774_10285</name>
</gene>
<keyword evidence="2" id="KW-1185">Reference proteome</keyword>
<sequence>MAISDRSTILTNKTNYFWFMGMPTESASIFGCSLRSQLLSLHSYGEERYVIIGLSSVNRLLIVAHTDRADRVRLISAREATRFERRFYEDGY</sequence>